<dbReference type="Gene3D" id="3.40.50.720">
    <property type="entry name" value="NAD(P)-binding Rossmann-like Domain"/>
    <property type="match status" value="2"/>
</dbReference>
<feature type="transmembrane region" description="Helical" evidence="2">
    <location>
        <begin position="106"/>
        <end position="124"/>
    </location>
</feature>
<keyword evidence="2" id="KW-1133">Transmembrane helix</keyword>
<dbReference type="AlphaFoldDB" id="A0AAW9SVT9"/>
<dbReference type="InterPro" id="IPR003869">
    <property type="entry name" value="Polysac_CapD-like"/>
</dbReference>
<evidence type="ECO:0000313" key="4">
    <source>
        <dbReference type="EMBL" id="MEO3718002.1"/>
    </source>
</evidence>
<feature type="domain" description="Polysaccharide biosynthesis protein CapD-like" evidence="3">
    <location>
        <begin position="293"/>
        <end position="559"/>
    </location>
</feature>
<dbReference type="CDD" id="cd05237">
    <property type="entry name" value="UDP_invert_4-6DH_SDR_e"/>
    <property type="match status" value="1"/>
</dbReference>
<comment type="similarity">
    <text evidence="1">Belongs to the polysaccharide synthase family.</text>
</comment>
<dbReference type="Pfam" id="PF02719">
    <property type="entry name" value="Polysacc_synt_2"/>
    <property type="match status" value="1"/>
</dbReference>
<dbReference type="SUPFAM" id="SSF51735">
    <property type="entry name" value="NAD(P)-binding Rossmann-fold domains"/>
    <property type="match status" value="1"/>
</dbReference>
<name>A0AAW9SVT9_CORAY</name>
<dbReference type="PANTHER" id="PTHR43318:SF1">
    <property type="entry name" value="POLYSACCHARIDE BIOSYNTHESIS PROTEIN EPSC-RELATED"/>
    <property type="match status" value="1"/>
</dbReference>
<dbReference type="InterPro" id="IPR036291">
    <property type="entry name" value="NAD(P)-bd_dom_sf"/>
</dbReference>
<reference evidence="4" key="1">
    <citation type="submission" date="2023-05" db="EMBL/GenBank/DDBJ databases">
        <authorList>
            <person name="Du J."/>
        </authorList>
    </citation>
    <scope>NUCLEOTIDE SEQUENCE</scope>
    <source>
        <strain evidence="4">UMB1064</strain>
    </source>
</reference>
<feature type="transmembrane region" description="Helical" evidence="2">
    <location>
        <begin position="9"/>
        <end position="30"/>
    </location>
</feature>
<evidence type="ECO:0000313" key="5">
    <source>
        <dbReference type="Proteomes" id="UP001223646"/>
    </source>
</evidence>
<sequence length="628" mass="68075">MFIRDWKQLAWCVFDVLAWLVALSAANGIVRGELVSFSEISGTNFLVVAVAVVVIVLLGLLLGEYTNPQRVWPGSRTEDIVLLTISMGGATAATGLAQILKTVPEIAWYVPFAGGCVATLASIYTRTLARWITNNFGSRQTDDRLIVLGAGRRAKFFINSLTDSGISRENRFHLVGIVDPEESGENHISRIHGLRVIRGIDQLGEVASRTSAESVIIATDEPLSTECINVLNHICEESSLRLLILPPVEEYSRHRGAVATSQVREINIADLIGRQPLHLDESKVASIIRGKKVLVTGAGGSIGSEICRQVHRFEPAELIMLDRDEGGLHATQLSLTGSALLDGSDTVLADIRDAEMLTQIFTERKPDVVYHAAALKHLPLLESYPAEAVQTNVIGTQNVLDAAAGANVSTVINISTDKAANPASILGESKRAAERLTAHMGKTHEGVWASVRFGNVFGSRGSVITTFQRQIEEGGPVTVTHPDVQRYFMTIPEASQLVLQATVIAESGETLVLEMGKPVKIAELAENLIRLHDADVEIVYTGLREGEKISEDLVDDREVPKIGDRHPLITEVRVEPERLNSRILPCTHNHDAARRWLAEHGGAQSSIEAHPTGAQSLATVSAKAKKLG</sequence>
<dbReference type="EMBL" id="JASOOY020000033">
    <property type="protein sequence ID" value="MEO3718002.1"/>
    <property type="molecule type" value="Genomic_DNA"/>
</dbReference>
<evidence type="ECO:0000256" key="1">
    <source>
        <dbReference type="ARBA" id="ARBA00007430"/>
    </source>
</evidence>
<feature type="transmembrane region" description="Helical" evidence="2">
    <location>
        <begin position="42"/>
        <end position="60"/>
    </location>
</feature>
<proteinExistence type="inferred from homology"/>
<dbReference type="RefSeq" id="WP_284826761.1">
    <property type="nucleotide sequence ID" value="NZ_JASOOY020000033.1"/>
</dbReference>
<reference evidence="4" key="2">
    <citation type="submission" date="2024-05" db="EMBL/GenBank/DDBJ databases">
        <authorList>
            <person name="Wolfe A."/>
        </authorList>
    </citation>
    <scope>NUCLEOTIDE SEQUENCE</scope>
    <source>
        <strain evidence="4">UMB1064</strain>
    </source>
</reference>
<keyword evidence="2" id="KW-0472">Membrane</keyword>
<keyword evidence="2" id="KW-0812">Transmembrane</keyword>
<dbReference type="Proteomes" id="UP001223646">
    <property type="component" value="Unassembled WGS sequence"/>
</dbReference>
<accession>A0AAW9SVT9</accession>
<dbReference type="InterPro" id="IPR051203">
    <property type="entry name" value="Polysaccharide_Synthase-Rel"/>
</dbReference>
<protein>
    <submittedName>
        <fullName evidence="4">Polysaccharide biosynthesis protein</fullName>
    </submittedName>
</protein>
<dbReference type="PANTHER" id="PTHR43318">
    <property type="entry name" value="UDP-N-ACETYLGLUCOSAMINE 4,6-DEHYDRATASE"/>
    <property type="match status" value="1"/>
</dbReference>
<evidence type="ECO:0000259" key="3">
    <source>
        <dbReference type="Pfam" id="PF02719"/>
    </source>
</evidence>
<gene>
    <name evidence="4" type="ORF">QP460_010455</name>
</gene>
<organism evidence="4 5">
    <name type="scientific">Corynebacterium amycolatum</name>
    <dbReference type="NCBI Taxonomy" id="43765"/>
    <lineage>
        <taxon>Bacteria</taxon>
        <taxon>Bacillati</taxon>
        <taxon>Actinomycetota</taxon>
        <taxon>Actinomycetes</taxon>
        <taxon>Mycobacteriales</taxon>
        <taxon>Corynebacteriaceae</taxon>
        <taxon>Corynebacterium</taxon>
    </lineage>
</organism>
<comment type="caution">
    <text evidence="4">The sequence shown here is derived from an EMBL/GenBank/DDBJ whole genome shotgun (WGS) entry which is preliminary data.</text>
</comment>
<evidence type="ECO:0000256" key="2">
    <source>
        <dbReference type="SAM" id="Phobius"/>
    </source>
</evidence>